<protein>
    <submittedName>
        <fullName evidence="1">Uncharacterized protein</fullName>
    </submittedName>
</protein>
<keyword evidence="2" id="KW-1185">Reference proteome</keyword>
<feature type="non-terminal residue" evidence="1">
    <location>
        <position position="1"/>
    </location>
</feature>
<reference evidence="1 2" key="1">
    <citation type="submission" date="2013-11" db="EMBL/GenBank/DDBJ databases">
        <title>Genome sequencing of Stegodyphus mimosarum.</title>
        <authorList>
            <person name="Bechsgaard J."/>
        </authorList>
    </citation>
    <scope>NUCLEOTIDE SEQUENCE [LARGE SCALE GENOMIC DNA]</scope>
</reference>
<feature type="non-terminal residue" evidence="1">
    <location>
        <position position="38"/>
    </location>
</feature>
<proteinExistence type="predicted"/>
<gene>
    <name evidence="1" type="ORF">X975_09940</name>
</gene>
<accession>A0A087U5J9</accession>
<organism evidence="1 2">
    <name type="scientific">Stegodyphus mimosarum</name>
    <name type="common">African social velvet spider</name>
    <dbReference type="NCBI Taxonomy" id="407821"/>
    <lineage>
        <taxon>Eukaryota</taxon>
        <taxon>Metazoa</taxon>
        <taxon>Ecdysozoa</taxon>
        <taxon>Arthropoda</taxon>
        <taxon>Chelicerata</taxon>
        <taxon>Arachnida</taxon>
        <taxon>Araneae</taxon>
        <taxon>Araneomorphae</taxon>
        <taxon>Entelegynae</taxon>
        <taxon>Eresoidea</taxon>
        <taxon>Eresidae</taxon>
        <taxon>Stegodyphus</taxon>
    </lineage>
</organism>
<evidence type="ECO:0000313" key="1">
    <source>
        <dbReference type="EMBL" id="KFM72638.1"/>
    </source>
</evidence>
<name>A0A087U5J9_STEMI</name>
<dbReference type="Proteomes" id="UP000054359">
    <property type="component" value="Unassembled WGS sequence"/>
</dbReference>
<dbReference type="AlphaFoldDB" id="A0A087U5J9"/>
<dbReference type="EMBL" id="KK118287">
    <property type="protein sequence ID" value="KFM72638.1"/>
    <property type="molecule type" value="Genomic_DNA"/>
</dbReference>
<sequence length="38" mass="4550">TAAITKMIKINKITYISMPMHLFWTEIKSKVRRTKLQK</sequence>
<evidence type="ECO:0000313" key="2">
    <source>
        <dbReference type="Proteomes" id="UP000054359"/>
    </source>
</evidence>